<protein>
    <submittedName>
        <fullName evidence="2">Transposase</fullName>
    </submittedName>
</protein>
<dbReference type="OrthoDB" id="9774608at2"/>
<gene>
    <name evidence="2" type="ORF">H1164_15600</name>
</gene>
<accession>A0A7W1XCU8</accession>
<keyword evidence="3" id="KW-1185">Reference proteome</keyword>
<comment type="caution">
    <text evidence="2">The sequence shown here is derived from an EMBL/GenBank/DDBJ whole genome shotgun (WGS) entry which is preliminary data.</text>
</comment>
<proteinExistence type="predicted"/>
<feature type="domain" description="Transposase InsH N-terminal" evidence="1">
    <location>
        <begin position="1"/>
        <end position="43"/>
    </location>
</feature>
<evidence type="ECO:0000313" key="2">
    <source>
        <dbReference type="EMBL" id="MBA4544278.1"/>
    </source>
</evidence>
<dbReference type="AlphaFoldDB" id="A0A7W1XCU8"/>
<dbReference type="Pfam" id="PF05598">
    <property type="entry name" value="DUF772"/>
    <property type="match status" value="1"/>
</dbReference>
<dbReference type="Proteomes" id="UP000530514">
    <property type="component" value="Unassembled WGS sequence"/>
</dbReference>
<dbReference type="InterPro" id="IPR008490">
    <property type="entry name" value="Transposase_InsH_N"/>
</dbReference>
<evidence type="ECO:0000313" key="3">
    <source>
        <dbReference type="Proteomes" id="UP000530514"/>
    </source>
</evidence>
<organism evidence="2 3">
    <name type="scientific">Thermoactinomyces daqus</name>
    <dbReference type="NCBI Taxonomy" id="1329516"/>
    <lineage>
        <taxon>Bacteria</taxon>
        <taxon>Bacillati</taxon>
        <taxon>Bacillota</taxon>
        <taxon>Bacilli</taxon>
        <taxon>Bacillales</taxon>
        <taxon>Thermoactinomycetaceae</taxon>
        <taxon>Thermoactinomyces</taxon>
    </lineage>
</organism>
<reference evidence="2 3" key="1">
    <citation type="submission" date="2020-07" db="EMBL/GenBank/DDBJ databases">
        <authorList>
            <person name="Feng H."/>
        </authorList>
    </citation>
    <scope>NUCLEOTIDE SEQUENCE [LARGE SCALE GENOMIC DNA]</scope>
    <source>
        <strain evidence="3">s-11</strain>
    </source>
</reference>
<name>A0A7W1XCU8_9BACL</name>
<evidence type="ECO:0000259" key="1">
    <source>
        <dbReference type="Pfam" id="PF05598"/>
    </source>
</evidence>
<dbReference type="EMBL" id="JACEIP010000033">
    <property type="protein sequence ID" value="MBA4544278.1"/>
    <property type="molecule type" value="Genomic_DNA"/>
</dbReference>
<sequence>MALIQYLFGIRSMSQTIKEIETNVAYRWFLGYGLTEKIPHFSVRKELSPFAFKTRIYLK</sequence>